<sequence length="82" mass="9351">MARFTVFGREGCGFCVQAKRVLEAKELPFRYIDIHKEGISKEDLEKTVGRPVKTVPQIFHGQEYIGGYTELEAYLEKKAAEV</sequence>
<dbReference type="SUPFAM" id="SSF52833">
    <property type="entry name" value="Thioredoxin-like"/>
    <property type="match status" value="1"/>
</dbReference>
<dbReference type="InterPro" id="IPR036249">
    <property type="entry name" value="Thioredoxin-like_sf"/>
</dbReference>
<evidence type="ECO:0000313" key="2">
    <source>
        <dbReference type="EMBL" id="ODS22670.1"/>
    </source>
</evidence>
<reference evidence="2 3" key="1">
    <citation type="journal article" date="2016" name="Appl. Environ. Microbiol.">
        <title>Lack of Overt Genome Reduction in the Bryostatin-Producing Bryozoan Symbiont "Candidatus Endobugula sertula".</title>
        <authorList>
            <person name="Miller I.J."/>
            <person name="Vanee N."/>
            <person name="Fong S.S."/>
            <person name="Lim-Fong G.E."/>
            <person name="Kwan J.C."/>
        </authorList>
    </citation>
    <scope>NUCLEOTIDE SEQUENCE [LARGE SCALE GENOMIC DNA]</scope>
    <source>
        <strain evidence="2">AB1-4</strain>
    </source>
</reference>
<dbReference type="Pfam" id="PF00462">
    <property type="entry name" value="Glutaredoxin"/>
    <property type="match status" value="1"/>
</dbReference>
<dbReference type="InterPro" id="IPR014025">
    <property type="entry name" value="Glutaredoxin_subgr"/>
</dbReference>
<dbReference type="EMBL" id="MDLC01000059">
    <property type="protein sequence ID" value="ODS22670.1"/>
    <property type="molecule type" value="Genomic_DNA"/>
</dbReference>
<dbReference type="PANTHER" id="PTHR34386:SF1">
    <property type="entry name" value="GLUTAREDOXIN-LIKE PROTEIN NRDH"/>
    <property type="match status" value="1"/>
</dbReference>
<evidence type="ECO:0000313" key="3">
    <source>
        <dbReference type="Proteomes" id="UP000242502"/>
    </source>
</evidence>
<dbReference type="PRINTS" id="PR00160">
    <property type="entry name" value="GLUTAREDOXIN"/>
</dbReference>
<accession>A0A1D2QM68</accession>
<evidence type="ECO:0000259" key="1">
    <source>
        <dbReference type="Pfam" id="PF00462"/>
    </source>
</evidence>
<dbReference type="GO" id="GO:0045454">
    <property type="term" value="P:cell redox homeostasis"/>
    <property type="evidence" value="ECO:0007669"/>
    <property type="project" value="TreeGrafter"/>
</dbReference>
<dbReference type="STRING" id="62101.AB835_12965"/>
<dbReference type="GO" id="GO:0009055">
    <property type="term" value="F:electron transfer activity"/>
    <property type="evidence" value="ECO:0007669"/>
    <property type="project" value="TreeGrafter"/>
</dbReference>
<dbReference type="InterPro" id="IPR051548">
    <property type="entry name" value="Grx-like_ET"/>
</dbReference>
<dbReference type="InterPro" id="IPR002109">
    <property type="entry name" value="Glutaredoxin"/>
</dbReference>
<organism evidence="2 3">
    <name type="scientific">Candidatus Endobugula sertula</name>
    <name type="common">Bugula neritina bacterial symbiont</name>
    <dbReference type="NCBI Taxonomy" id="62101"/>
    <lineage>
        <taxon>Bacteria</taxon>
        <taxon>Pseudomonadati</taxon>
        <taxon>Pseudomonadota</taxon>
        <taxon>Gammaproteobacteria</taxon>
        <taxon>Cellvibrionales</taxon>
        <taxon>Cellvibrionaceae</taxon>
        <taxon>Candidatus Endobugula</taxon>
    </lineage>
</organism>
<protein>
    <submittedName>
        <fullName evidence="2">Glutaredoxin</fullName>
    </submittedName>
</protein>
<dbReference type="PANTHER" id="PTHR34386">
    <property type="entry name" value="GLUTAREDOXIN"/>
    <property type="match status" value="1"/>
</dbReference>
<dbReference type="CDD" id="cd02066">
    <property type="entry name" value="GRX_family"/>
    <property type="match status" value="1"/>
</dbReference>
<dbReference type="Proteomes" id="UP000242502">
    <property type="component" value="Unassembled WGS sequence"/>
</dbReference>
<dbReference type="NCBIfam" id="NF008401">
    <property type="entry name" value="PRK11200.1"/>
    <property type="match status" value="1"/>
</dbReference>
<name>A0A1D2QM68_9GAMM</name>
<comment type="caution">
    <text evidence="2">The sequence shown here is derived from an EMBL/GenBank/DDBJ whole genome shotgun (WGS) entry which is preliminary data.</text>
</comment>
<gene>
    <name evidence="2" type="ORF">AB835_12965</name>
</gene>
<proteinExistence type="predicted"/>
<dbReference type="AlphaFoldDB" id="A0A1D2QM68"/>
<dbReference type="Gene3D" id="3.40.30.10">
    <property type="entry name" value="Glutaredoxin"/>
    <property type="match status" value="1"/>
</dbReference>
<dbReference type="PROSITE" id="PS51354">
    <property type="entry name" value="GLUTAREDOXIN_2"/>
    <property type="match status" value="1"/>
</dbReference>
<feature type="domain" description="Glutaredoxin" evidence="1">
    <location>
        <begin position="5"/>
        <end position="65"/>
    </location>
</feature>